<accession>A0A1Q5P2E8</accession>
<comment type="caution">
    <text evidence="2">The sequence shown here is derived from an EMBL/GenBank/DDBJ whole genome shotgun (WGS) entry which is preliminary data.</text>
</comment>
<keyword evidence="1" id="KW-0175">Coiled coil</keyword>
<feature type="coiled-coil region" evidence="1">
    <location>
        <begin position="46"/>
        <end position="73"/>
    </location>
</feature>
<evidence type="ECO:0000313" key="2">
    <source>
        <dbReference type="EMBL" id="OKL36341.1"/>
    </source>
</evidence>
<evidence type="ECO:0000256" key="1">
    <source>
        <dbReference type="SAM" id="Coils"/>
    </source>
</evidence>
<gene>
    <name evidence="2" type="ORF">BLL40_10620</name>
</gene>
<dbReference type="RefSeq" id="WP_073711876.1">
    <property type="nucleotide sequence ID" value="NZ_MRWQ01000008.1"/>
</dbReference>
<evidence type="ECO:0000313" key="3">
    <source>
        <dbReference type="Proteomes" id="UP000186524"/>
    </source>
</evidence>
<keyword evidence="3" id="KW-1185">Reference proteome</keyword>
<protein>
    <submittedName>
        <fullName evidence="2">Uncharacterized protein</fullName>
    </submittedName>
</protein>
<dbReference type="Proteomes" id="UP000186524">
    <property type="component" value="Unassembled WGS sequence"/>
</dbReference>
<sequence>MDKNHQDDKKFLEEQLQWCKEQDSILEEVNVKLHEMKKIAEYVLKHELTLAETDELNGQLNKLKREVHSLEKQLYSFVH</sequence>
<dbReference type="AlphaFoldDB" id="A0A1Q5P2E8"/>
<dbReference type="OrthoDB" id="2887155at2"/>
<dbReference type="STRING" id="1714354.BLL40_10620"/>
<organism evidence="2 3">
    <name type="scientific">Domibacillus mangrovi</name>
    <dbReference type="NCBI Taxonomy" id="1714354"/>
    <lineage>
        <taxon>Bacteria</taxon>
        <taxon>Bacillati</taxon>
        <taxon>Bacillota</taxon>
        <taxon>Bacilli</taxon>
        <taxon>Bacillales</taxon>
        <taxon>Bacillaceae</taxon>
        <taxon>Domibacillus</taxon>
    </lineage>
</organism>
<dbReference type="EMBL" id="MRWQ01000008">
    <property type="protein sequence ID" value="OKL36341.1"/>
    <property type="molecule type" value="Genomic_DNA"/>
</dbReference>
<proteinExistence type="predicted"/>
<reference evidence="2 3" key="1">
    <citation type="submission" date="2016-12" db="EMBL/GenBank/DDBJ databases">
        <title>Domibacillus sp. SAOS 44 whole genome sequencing.</title>
        <authorList>
            <person name="Verma A."/>
            <person name="Krishnamurthi S."/>
        </authorList>
    </citation>
    <scope>NUCLEOTIDE SEQUENCE [LARGE SCALE GENOMIC DNA]</scope>
    <source>
        <strain evidence="2 3">SAOS 44</strain>
    </source>
</reference>
<name>A0A1Q5P2E8_9BACI</name>